<sequence>MSGRAMLDAMVAGERTPRTLADLAKGKLVKKKPALIEALTGQFEDHHARLLRVLQSTVDHLTAQIDELDRLIARMLEEITTPPGSTSTGDEAAAVSARTLAEKLDAVPGIGLATAWIIPAEIGADMSRFPTLERVMSWAKLCPRTIQSVRSEEHLGAGRAG</sequence>
<dbReference type="Pfam" id="PF02371">
    <property type="entry name" value="Transposase_20"/>
    <property type="match status" value="1"/>
</dbReference>
<evidence type="ECO:0000256" key="1">
    <source>
        <dbReference type="SAM" id="Coils"/>
    </source>
</evidence>
<accession>A0ABN3LKT9</accession>
<organism evidence="3 4">
    <name type="scientific">Streptomyces longisporus</name>
    <dbReference type="NCBI Taxonomy" id="1948"/>
    <lineage>
        <taxon>Bacteria</taxon>
        <taxon>Bacillati</taxon>
        <taxon>Actinomycetota</taxon>
        <taxon>Actinomycetes</taxon>
        <taxon>Kitasatosporales</taxon>
        <taxon>Streptomycetaceae</taxon>
        <taxon>Streptomyces</taxon>
    </lineage>
</organism>
<feature type="coiled-coil region" evidence="1">
    <location>
        <begin position="51"/>
        <end position="78"/>
    </location>
</feature>
<dbReference type="RefSeq" id="WP_344400023.1">
    <property type="nucleotide sequence ID" value="NZ_BAAASG010000006.1"/>
</dbReference>
<dbReference type="InterPro" id="IPR047650">
    <property type="entry name" value="Transpos_IS110"/>
</dbReference>
<keyword evidence="4" id="KW-1185">Reference proteome</keyword>
<evidence type="ECO:0000313" key="3">
    <source>
        <dbReference type="EMBL" id="GAA2484613.1"/>
    </source>
</evidence>
<dbReference type="PANTHER" id="PTHR33055">
    <property type="entry name" value="TRANSPOSASE FOR INSERTION SEQUENCE ELEMENT IS1111A"/>
    <property type="match status" value="1"/>
</dbReference>
<proteinExistence type="predicted"/>
<comment type="caution">
    <text evidence="3">The sequence shown here is derived from an EMBL/GenBank/DDBJ whole genome shotgun (WGS) entry which is preliminary data.</text>
</comment>
<dbReference type="PANTHER" id="PTHR33055:SF15">
    <property type="entry name" value="TRANSPOSASE-RELATED"/>
    <property type="match status" value="1"/>
</dbReference>
<feature type="domain" description="Transposase IS116/IS110/IS902 C-terminal" evidence="2">
    <location>
        <begin position="102"/>
        <end position="153"/>
    </location>
</feature>
<evidence type="ECO:0000313" key="4">
    <source>
        <dbReference type="Proteomes" id="UP001501777"/>
    </source>
</evidence>
<name>A0ABN3LKT9_STRLO</name>
<keyword evidence="1" id="KW-0175">Coiled coil</keyword>
<gene>
    <name evidence="3" type="ORF">GCM10010276_22860</name>
</gene>
<dbReference type="InterPro" id="IPR003346">
    <property type="entry name" value="Transposase_20"/>
</dbReference>
<evidence type="ECO:0000259" key="2">
    <source>
        <dbReference type="Pfam" id="PF02371"/>
    </source>
</evidence>
<dbReference type="Proteomes" id="UP001501777">
    <property type="component" value="Unassembled WGS sequence"/>
</dbReference>
<protein>
    <recommendedName>
        <fullName evidence="2">Transposase IS116/IS110/IS902 C-terminal domain-containing protein</fullName>
    </recommendedName>
</protein>
<reference evidence="3 4" key="1">
    <citation type="journal article" date="2019" name="Int. J. Syst. Evol. Microbiol.">
        <title>The Global Catalogue of Microorganisms (GCM) 10K type strain sequencing project: providing services to taxonomists for standard genome sequencing and annotation.</title>
        <authorList>
            <consortium name="The Broad Institute Genomics Platform"/>
            <consortium name="The Broad Institute Genome Sequencing Center for Infectious Disease"/>
            <person name="Wu L."/>
            <person name="Ma J."/>
        </authorList>
    </citation>
    <scope>NUCLEOTIDE SEQUENCE [LARGE SCALE GENOMIC DNA]</scope>
    <source>
        <strain evidence="3 4">JCM 4395</strain>
    </source>
</reference>
<dbReference type="EMBL" id="BAAASG010000006">
    <property type="protein sequence ID" value="GAA2484613.1"/>
    <property type="molecule type" value="Genomic_DNA"/>
</dbReference>